<dbReference type="Proteomes" id="UP000198662">
    <property type="component" value="Unassembled WGS sequence"/>
</dbReference>
<dbReference type="OrthoDB" id="3695248at2"/>
<name>A0A1G9I1V9_9ACTN</name>
<keyword evidence="1" id="KW-1133">Transmembrane helix</keyword>
<keyword evidence="1" id="KW-0812">Transmembrane</keyword>
<dbReference type="RefSeq" id="WP_091050284.1">
    <property type="nucleotide sequence ID" value="NZ_FNGF01000004.1"/>
</dbReference>
<evidence type="ECO:0000256" key="1">
    <source>
        <dbReference type="SAM" id="Phobius"/>
    </source>
</evidence>
<evidence type="ECO:0000313" key="2">
    <source>
        <dbReference type="EMBL" id="SDL18793.1"/>
    </source>
</evidence>
<accession>A0A1G9I1V9</accession>
<gene>
    <name evidence="2" type="ORF">SAMN05216298_2961</name>
</gene>
<organism evidence="2 3">
    <name type="scientific">Glycomyces sambucus</name>
    <dbReference type="NCBI Taxonomy" id="380244"/>
    <lineage>
        <taxon>Bacteria</taxon>
        <taxon>Bacillati</taxon>
        <taxon>Actinomycetota</taxon>
        <taxon>Actinomycetes</taxon>
        <taxon>Glycomycetales</taxon>
        <taxon>Glycomycetaceae</taxon>
        <taxon>Glycomyces</taxon>
    </lineage>
</organism>
<feature type="transmembrane region" description="Helical" evidence="1">
    <location>
        <begin position="12"/>
        <end position="33"/>
    </location>
</feature>
<sequence length="84" mass="8759">MSSLLSAASRICIVVLVLGGFVVTFTQVIGIAIGDADTVIFGGTTLFAPVCVIAGLAGIFAFLRMYTEEGRADVTRDDIDTDEA</sequence>
<dbReference type="STRING" id="380244.SAMN05216298_2961"/>
<dbReference type="EMBL" id="FNGF01000004">
    <property type="protein sequence ID" value="SDL18793.1"/>
    <property type="molecule type" value="Genomic_DNA"/>
</dbReference>
<keyword evidence="3" id="KW-1185">Reference proteome</keyword>
<dbReference type="AlphaFoldDB" id="A0A1G9I1V9"/>
<evidence type="ECO:0000313" key="3">
    <source>
        <dbReference type="Proteomes" id="UP000198662"/>
    </source>
</evidence>
<protein>
    <submittedName>
        <fullName evidence="2">Uncharacterized protein</fullName>
    </submittedName>
</protein>
<proteinExistence type="predicted"/>
<feature type="transmembrane region" description="Helical" evidence="1">
    <location>
        <begin position="39"/>
        <end position="63"/>
    </location>
</feature>
<keyword evidence="1" id="KW-0472">Membrane</keyword>
<reference evidence="3" key="1">
    <citation type="submission" date="2016-10" db="EMBL/GenBank/DDBJ databases">
        <authorList>
            <person name="Varghese N."/>
            <person name="Submissions S."/>
        </authorList>
    </citation>
    <scope>NUCLEOTIDE SEQUENCE [LARGE SCALE GENOMIC DNA]</scope>
    <source>
        <strain evidence="3">CGMCC 4.3147</strain>
    </source>
</reference>